<keyword evidence="3" id="KW-0121">Carboxypeptidase</keyword>
<feature type="domain" description="D-alanyl-D-alanine carboxypeptidase-like core" evidence="2">
    <location>
        <begin position="107"/>
        <end position="244"/>
    </location>
</feature>
<gene>
    <name evidence="3" type="ORF">SAMN05216529_105126</name>
</gene>
<dbReference type="PANTHER" id="PTHR34385">
    <property type="entry name" value="D-ALANYL-D-ALANINE CARBOXYPEPTIDASE"/>
    <property type="match status" value="1"/>
</dbReference>
<dbReference type="Proteomes" id="UP000254051">
    <property type="component" value="Unassembled WGS sequence"/>
</dbReference>
<dbReference type="Gene3D" id="3.30.1380.10">
    <property type="match status" value="1"/>
</dbReference>
<keyword evidence="1" id="KW-0175">Coiled coil</keyword>
<reference evidence="4" key="1">
    <citation type="submission" date="2017-07" db="EMBL/GenBank/DDBJ databases">
        <authorList>
            <person name="Varghese N."/>
            <person name="Submissions S."/>
        </authorList>
    </citation>
    <scope>NUCLEOTIDE SEQUENCE [LARGE SCALE GENOMIC DNA]</scope>
    <source>
        <strain evidence="4">NLAE-zl-C134</strain>
    </source>
</reference>
<dbReference type="OrthoDB" id="9792074at2"/>
<dbReference type="InterPro" id="IPR058193">
    <property type="entry name" value="VanY/YodJ_core_dom"/>
</dbReference>
<feature type="coiled-coil region" evidence="1">
    <location>
        <begin position="40"/>
        <end position="67"/>
    </location>
</feature>
<organism evidence="3 4">
    <name type="scientific">Faecalicatena contorta</name>
    <dbReference type="NCBI Taxonomy" id="39482"/>
    <lineage>
        <taxon>Bacteria</taxon>
        <taxon>Bacillati</taxon>
        <taxon>Bacillota</taxon>
        <taxon>Clostridia</taxon>
        <taxon>Lachnospirales</taxon>
        <taxon>Lachnospiraceae</taxon>
        <taxon>Faecalicatena</taxon>
    </lineage>
</organism>
<accession>A0A315ZYS5</accession>
<sequence>MNIKMNRKIKKALILGVICGAMLGVVITFAAASKAVNKKEVAMIETKKKLQAENKNLQSQLKQQETVEAAATLSEKQPDDWALILVNDSHPVDTNYVPELTEIAPEHSVDSRIAEDAKQMLADGKAAGLKFYLCSTYRSYDDQKAVFNETMQDWINQGDSYIDAYNETKKSVAVPGYSEHALGLALDIMSEDYQELDEKQADTAEAKWLAENCYKYGFILRYPLDKADITGIIYEPWHYRYVGKDVAKEITEKGITLEEYLGVK</sequence>
<evidence type="ECO:0000313" key="4">
    <source>
        <dbReference type="Proteomes" id="UP000254051"/>
    </source>
</evidence>
<dbReference type="SUPFAM" id="SSF55166">
    <property type="entry name" value="Hedgehog/DD-peptidase"/>
    <property type="match status" value="1"/>
</dbReference>
<dbReference type="Pfam" id="PF02557">
    <property type="entry name" value="VanY"/>
    <property type="match status" value="1"/>
</dbReference>
<evidence type="ECO:0000256" key="1">
    <source>
        <dbReference type="SAM" id="Coils"/>
    </source>
</evidence>
<proteinExistence type="predicted"/>
<evidence type="ECO:0000259" key="2">
    <source>
        <dbReference type="Pfam" id="PF02557"/>
    </source>
</evidence>
<name>A0A315ZYS5_9FIRM</name>
<keyword evidence="4" id="KW-1185">Reference proteome</keyword>
<dbReference type="PANTHER" id="PTHR34385:SF1">
    <property type="entry name" value="PEPTIDOGLYCAN L-ALANYL-D-GLUTAMATE ENDOPEPTIDASE CWLK"/>
    <property type="match status" value="1"/>
</dbReference>
<protein>
    <submittedName>
        <fullName evidence="3">D-alanyl-D-alanine carboxypeptidase</fullName>
    </submittedName>
</protein>
<dbReference type="AlphaFoldDB" id="A0A315ZYS5"/>
<dbReference type="RefSeq" id="WP_109710782.1">
    <property type="nucleotide sequence ID" value="NZ_QGDS01000005.1"/>
</dbReference>
<dbReference type="InterPro" id="IPR009045">
    <property type="entry name" value="Zn_M74/Hedgehog-like"/>
</dbReference>
<dbReference type="GO" id="GO:0006508">
    <property type="term" value="P:proteolysis"/>
    <property type="evidence" value="ECO:0007669"/>
    <property type="project" value="InterPro"/>
</dbReference>
<dbReference type="GO" id="GO:0004180">
    <property type="term" value="F:carboxypeptidase activity"/>
    <property type="evidence" value="ECO:0007669"/>
    <property type="project" value="UniProtKB-KW"/>
</dbReference>
<dbReference type="CDD" id="cd14852">
    <property type="entry name" value="LD-carboxypeptidase"/>
    <property type="match status" value="1"/>
</dbReference>
<keyword evidence="3" id="KW-0645">Protease</keyword>
<dbReference type="InterPro" id="IPR003709">
    <property type="entry name" value="VanY-like_core_dom"/>
</dbReference>
<keyword evidence="3" id="KW-0378">Hydrolase</keyword>
<evidence type="ECO:0000313" key="3">
    <source>
        <dbReference type="EMBL" id="SUQ14151.1"/>
    </source>
</evidence>
<dbReference type="EMBL" id="UHJJ01000005">
    <property type="protein sequence ID" value="SUQ14151.1"/>
    <property type="molecule type" value="Genomic_DNA"/>
</dbReference>
<dbReference type="InterPro" id="IPR052179">
    <property type="entry name" value="DD-CPase-like"/>
</dbReference>